<evidence type="ECO:0000256" key="3">
    <source>
        <dbReference type="ARBA" id="ARBA00023163"/>
    </source>
</evidence>
<dbReference type="SUPFAM" id="SSF46689">
    <property type="entry name" value="Homeodomain-like"/>
    <property type="match status" value="1"/>
</dbReference>
<dbReference type="PANTHER" id="PTHR30055">
    <property type="entry name" value="HTH-TYPE TRANSCRIPTIONAL REGULATOR RUTR"/>
    <property type="match status" value="1"/>
</dbReference>
<dbReference type="InterPro" id="IPR001647">
    <property type="entry name" value="HTH_TetR"/>
</dbReference>
<evidence type="ECO:0000313" key="7">
    <source>
        <dbReference type="Proteomes" id="UP001418444"/>
    </source>
</evidence>
<dbReference type="Proteomes" id="UP001418444">
    <property type="component" value="Unassembled WGS sequence"/>
</dbReference>
<organism evidence="6 7">
    <name type="scientific">Gordonia caeni</name>
    <dbReference type="NCBI Taxonomy" id="1007097"/>
    <lineage>
        <taxon>Bacteria</taxon>
        <taxon>Bacillati</taxon>
        <taxon>Actinomycetota</taxon>
        <taxon>Actinomycetes</taxon>
        <taxon>Mycobacteriales</taxon>
        <taxon>Gordoniaceae</taxon>
        <taxon>Gordonia</taxon>
    </lineage>
</organism>
<keyword evidence="1" id="KW-0805">Transcription regulation</keyword>
<dbReference type="EMBL" id="BAAAZW010000004">
    <property type="protein sequence ID" value="GAA3958044.1"/>
    <property type="molecule type" value="Genomic_DNA"/>
</dbReference>
<dbReference type="PANTHER" id="PTHR30055:SF234">
    <property type="entry name" value="HTH-TYPE TRANSCRIPTIONAL REGULATOR BETI"/>
    <property type="match status" value="1"/>
</dbReference>
<evidence type="ECO:0000256" key="2">
    <source>
        <dbReference type="ARBA" id="ARBA00023125"/>
    </source>
</evidence>
<accession>A0ABP7P1A0</accession>
<evidence type="ECO:0000259" key="5">
    <source>
        <dbReference type="PROSITE" id="PS50977"/>
    </source>
</evidence>
<dbReference type="InterPro" id="IPR050109">
    <property type="entry name" value="HTH-type_TetR-like_transc_reg"/>
</dbReference>
<feature type="DNA-binding region" description="H-T-H motif" evidence="4">
    <location>
        <begin position="30"/>
        <end position="49"/>
    </location>
</feature>
<keyword evidence="2 4" id="KW-0238">DNA-binding</keyword>
<gene>
    <name evidence="6" type="ORF">GCM10022231_16730</name>
</gene>
<keyword evidence="7" id="KW-1185">Reference proteome</keyword>
<dbReference type="InterPro" id="IPR009057">
    <property type="entry name" value="Homeodomain-like_sf"/>
</dbReference>
<dbReference type="RefSeq" id="WP_344782563.1">
    <property type="nucleotide sequence ID" value="NZ_BAAAZW010000004.1"/>
</dbReference>
<keyword evidence="3" id="KW-0804">Transcription</keyword>
<evidence type="ECO:0000256" key="1">
    <source>
        <dbReference type="ARBA" id="ARBA00023015"/>
    </source>
</evidence>
<dbReference type="Pfam" id="PF00440">
    <property type="entry name" value="TetR_N"/>
    <property type="match status" value="1"/>
</dbReference>
<dbReference type="PROSITE" id="PS50977">
    <property type="entry name" value="HTH_TETR_2"/>
    <property type="match status" value="1"/>
</dbReference>
<name>A0ABP7P1A0_9ACTN</name>
<evidence type="ECO:0000313" key="6">
    <source>
        <dbReference type="EMBL" id="GAA3958044.1"/>
    </source>
</evidence>
<feature type="domain" description="HTH tetR-type" evidence="5">
    <location>
        <begin position="7"/>
        <end position="67"/>
    </location>
</feature>
<evidence type="ECO:0000256" key="4">
    <source>
        <dbReference type="PROSITE-ProRule" id="PRU00335"/>
    </source>
</evidence>
<sequence length="190" mass="20988">MARKTTRLTSTDWVDAALALITTEGVSGLKISRLCTELGVTKGSFYWHFADLDALWEAMAERWREITSGRLAELRVLTEIPADRRLVDLSTMLISESHLTVETAIRDWARTNEQVAETVKAIDGEVFNVVYATLCELDMSESQSRLVAGLLVYAGIGYIHGHENLPSPTPEELQTAITGLLMATGQHLPS</sequence>
<comment type="caution">
    <text evidence="6">The sequence shown here is derived from an EMBL/GenBank/DDBJ whole genome shotgun (WGS) entry which is preliminary data.</text>
</comment>
<reference evidence="7" key="1">
    <citation type="journal article" date="2019" name="Int. J. Syst. Evol. Microbiol.">
        <title>The Global Catalogue of Microorganisms (GCM) 10K type strain sequencing project: providing services to taxonomists for standard genome sequencing and annotation.</title>
        <authorList>
            <consortium name="The Broad Institute Genomics Platform"/>
            <consortium name="The Broad Institute Genome Sequencing Center for Infectious Disease"/>
            <person name="Wu L."/>
            <person name="Ma J."/>
        </authorList>
    </citation>
    <scope>NUCLEOTIDE SEQUENCE [LARGE SCALE GENOMIC DNA]</scope>
    <source>
        <strain evidence="7">JCM 16923</strain>
    </source>
</reference>
<proteinExistence type="predicted"/>
<dbReference type="Gene3D" id="1.10.10.60">
    <property type="entry name" value="Homeodomain-like"/>
    <property type="match status" value="1"/>
</dbReference>
<protein>
    <submittedName>
        <fullName evidence="6">TetR/AcrR family transcriptional regulator</fullName>
    </submittedName>
</protein>